<reference evidence="1 3" key="1">
    <citation type="submission" date="2008-03" db="EMBL/GenBank/DDBJ databases">
        <title>Annotation of Ixodes scapularis.</title>
        <authorList>
            <consortium name="Ixodes scapularis Genome Project Consortium"/>
            <person name="Caler E."/>
            <person name="Hannick L.I."/>
            <person name="Bidwell S."/>
            <person name="Joardar V."/>
            <person name="Thiagarajan M."/>
            <person name="Amedeo P."/>
            <person name="Galinsky K.J."/>
            <person name="Schobel S."/>
            <person name="Inman J."/>
            <person name="Hostetler J."/>
            <person name="Miller J."/>
            <person name="Hammond M."/>
            <person name="Megy K."/>
            <person name="Lawson D."/>
            <person name="Kodira C."/>
            <person name="Sutton G."/>
            <person name="Meyer J."/>
            <person name="Hill C.A."/>
            <person name="Birren B."/>
            <person name="Nene V."/>
            <person name="Collins F."/>
            <person name="Alarcon-Chaidez F."/>
            <person name="Wikel S."/>
            <person name="Strausberg R."/>
        </authorList>
    </citation>
    <scope>NUCLEOTIDE SEQUENCE [LARGE SCALE GENOMIC DNA]</scope>
    <source>
        <strain evidence="3">Wikel</strain>
        <strain evidence="1">Wikel colony</strain>
    </source>
</reference>
<dbReference type="Pfam" id="PF13469">
    <property type="entry name" value="Sulfotransfer_3"/>
    <property type="match status" value="1"/>
</dbReference>
<dbReference type="VEuPathDB" id="VectorBase:ISCP_012099"/>
<dbReference type="InterPro" id="IPR027417">
    <property type="entry name" value="P-loop_NTPase"/>
</dbReference>
<dbReference type="Proteomes" id="UP000001555">
    <property type="component" value="Unassembled WGS sequence"/>
</dbReference>
<dbReference type="GO" id="GO:0006790">
    <property type="term" value="P:sulfur compound metabolic process"/>
    <property type="evidence" value="ECO:0000318"/>
    <property type="project" value="GO_Central"/>
</dbReference>
<dbReference type="PaxDb" id="6945-B7P228"/>
<dbReference type="EC" id="2.8.2.17" evidence="1"/>
<dbReference type="PANTHER" id="PTHR10704:SF44">
    <property type="entry name" value="LD35051P-RELATED"/>
    <property type="match status" value="1"/>
</dbReference>
<dbReference type="FunFam" id="3.40.50.300:FF:001931">
    <property type="entry name" value="Blast:Carbohydrate sulfotransferase 4"/>
    <property type="match status" value="1"/>
</dbReference>
<dbReference type="VEuPathDB" id="VectorBase:ISCW016341"/>
<dbReference type="OrthoDB" id="6138663at2759"/>
<dbReference type="PANTHER" id="PTHR10704">
    <property type="entry name" value="CARBOHYDRATE SULFOTRANSFERASE"/>
    <property type="match status" value="1"/>
</dbReference>
<dbReference type="GO" id="GO:0001517">
    <property type="term" value="F:N-acetylglucosamine 6-O-sulfotransferase activity"/>
    <property type="evidence" value="ECO:0000318"/>
    <property type="project" value="GO_Central"/>
</dbReference>
<name>B7P228_IXOSC</name>
<gene>
    <name evidence="2" type="primary">8023466</name>
    <name evidence="1" type="ORF">IscW_ISCW016341</name>
</gene>
<keyword evidence="1" id="KW-0808">Transferase</keyword>
<proteinExistence type="predicted"/>
<dbReference type="EMBL" id="DS619987">
    <property type="protein sequence ID" value="EEC00650.1"/>
    <property type="molecule type" value="Genomic_DNA"/>
</dbReference>
<evidence type="ECO:0000313" key="3">
    <source>
        <dbReference type="Proteomes" id="UP000001555"/>
    </source>
</evidence>
<reference evidence="2" key="2">
    <citation type="submission" date="2020-05" db="UniProtKB">
        <authorList>
            <consortium name="EnsemblMetazoa"/>
        </authorList>
    </citation>
    <scope>IDENTIFICATION</scope>
    <source>
        <strain evidence="2">wikel</strain>
    </source>
</reference>
<dbReference type="AlphaFoldDB" id="B7P228"/>
<organism>
    <name type="scientific">Ixodes scapularis</name>
    <name type="common">Black-legged tick</name>
    <name type="synonym">Deer tick</name>
    <dbReference type="NCBI Taxonomy" id="6945"/>
    <lineage>
        <taxon>Eukaryota</taxon>
        <taxon>Metazoa</taxon>
        <taxon>Ecdysozoa</taxon>
        <taxon>Arthropoda</taxon>
        <taxon>Chelicerata</taxon>
        <taxon>Arachnida</taxon>
        <taxon>Acari</taxon>
        <taxon>Parasitiformes</taxon>
        <taxon>Ixodida</taxon>
        <taxon>Ixodoidea</taxon>
        <taxon>Ixodidae</taxon>
        <taxon>Ixodinae</taxon>
        <taxon>Ixodes</taxon>
    </lineage>
</organism>
<evidence type="ECO:0000313" key="2">
    <source>
        <dbReference type="EnsemblMetazoa" id="ISCW016341-PA"/>
    </source>
</evidence>
<feature type="non-terminal residue" evidence="1">
    <location>
        <position position="1"/>
    </location>
</feature>
<dbReference type="InterPro" id="IPR051135">
    <property type="entry name" value="Gal/GlcNAc/GalNAc_ST"/>
</dbReference>
<dbReference type="SUPFAM" id="SSF52540">
    <property type="entry name" value="P-loop containing nucleoside triphosphate hydrolases"/>
    <property type="match status" value="1"/>
</dbReference>
<dbReference type="GO" id="GO:0008459">
    <property type="term" value="F:chondroitin 6-sulfotransferase activity"/>
    <property type="evidence" value="ECO:0007669"/>
    <property type="project" value="UniProtKB-EC"/>
</dbReference>
<dbReference type="GO" id="GO:0006044">
    <property type="term" value="P:N-acetylglucosamine metabolic process"/>
    <property type="evidence" value="ECO:0000318"/>
    <property type="project" value="GO_Central"/>
</dbReference>
<dbReference type="EnsemblMetazoa" id="ISCW016341-RA">
    <property type="protein sequence ID" value="ISCW016341-PA"/>
    <property type="gene ID" value="ISCW016341"/>
</dbReference>
<accession>B7P228</accession>
<sequence length="323" mass="37820">NTRNLFAGTGTPTIPRILVVAYFRSGSTFLGDVLSQDPATFYHYEPLSVLHNDHTKPVHITPLCYKTVKNIFRCDFEHAPEYLKEAKSFIFPFERNMALWSRCKGDIDACFSPEFIASICNTSTMQVMKVTRLRLRHVLQLIKHNDDLYRSIKVIHLVRDPRGIWASRLRETWCTYEMGCKDIQTLCQEMRDDINMFLELREILNDRLIRVYYEDIALSPEAGTKHLLSRLGLNYTMHVSKFLRTHTLASESELGNSFSTKRNSRKTVFRWTYWLSYIEVVELQEACPDVFESLGYPIALSEASLRTQVEKNFIKRRKYNYIT</sequence>
<dbReference type="HOGENOM" id="CLU_028381_0_0_1"/>
<dbReference type="EMBL" id="ABJB010358041">
    <property type="status" value="NOT_ANNOTATED_CDS"/>
    <property type="molecule type" value="Genomic_DNA"/>
</dbReference>
<protein>
    <submittedName>
        <fullName evidence="1 2">Secreted protein, putative</fullName>
        <ecNumber evidence="1">2.8.2.17</ecNumber>
    </submittedName>
</protein>
<keyword evidence="3" id="KW-1185">Reference proteome</keyword>
<dbReference type="Gene3D" id="3.40.50.300">
    <property type="entry name" value="P-loop containing nucleotide triphosphate hydrolases"/>
    <property type="match status" value="1"/>
</dbReference>
<dbReference type="FunCoup" id="B7P228">
    <property type="interactions" value="165"/>
</dbReference>
<dbReference type="VEuPathDB" id="VectorBase:ISCI016341"/>
<evidence type="ECO:0000313" key="1">
    <source>
        <dbReference type="EMBL" id="EEC00650.1"/>
    </source>
</evidence>